<dbReference type="GO" id="GO:0005762">
    <property type="term" value="C:mitochondrial large ribosomal subunit"/>
    <property type="evidence" value="ECO:0007669"/>
    <property type="project" value="TreeGrafter"/>
</dbReference>
<dbReference type="KEGG" id="som:SOMG_03906"/>
<dbReference type="GO" id="GO:0003729">
    <property type="term" value="F:mRNA binding"/>
    <property type="evidence" value="ECO:0007669"/>
    <property type="project" value="TreeGrafter"/>
</dbReference>
<dbReference type="InterPro" id="IPR036899">
    <property type="entry name" value="Ribosomal_uL13_sf"/>
</dbReference>
<dbReference type="HAMAP" id="MF_01366">
    <property type="entry name" value="Ribosomal_uL13"/>
    <property type="match status" value="1"/>
</dbReference>
<proteinExistence type="inferred from homology"/>
<dbReference type="EMBL" id="CP115612">
    <property type="protein sequence ID" value="WBW73308.1"/>
    <property type="molecule type" value="Genomic_DNA"/>
</dbReference>
<dbReference type="InterPro" id="IPR005823">
    <property type="entry name" value="Ribosomal_uL13_bac-type"/>
</dbReference>
<dbReference type="AlphaFoldDB" id="A0AAF0AW99"/>
<dbReference type="Pfam" id="PF00572">
    <property type="entry name" value="Ribosomal_L13"/>
    <property type="match status" value="1"/>
</dbReference>
<dbReference type="SUPFAM" id="SSF52161">
    <property type="entry name" value="Ribosomal protein L13"/>
    <property type="match status" value="1"/>
</dbReference>
<dbReference type="GO" id="GO:0017148">
    <property type="term" value="P:negative regulation of translation"/>
    <property type="evidence" value="ECO:0007669"/>
    <property type="project" value="TreeGrafter"/>
</dbReference>
<dbReference type="Gene3D" id="3.90.1180.10">
    <property type="entry name" value="Ribosomal protein L13"/>
    <property type="match status" value="1"/>
</dbReference>
<dbReference type="Proteomes" id="UP001212411">
    <property type="component" value="Chromosome 2"/>
</dbReference>
<dbReference type="GO" id="GO:0006412">
    <property type="term" value="P:translation"/>
    <property type="evidence" value="ECO:0007669"/>
    <property type="project" value="InterPro"/>
</dbReference>
<organism evidence="4 5">
    <name type="scientific">Schizosaccharomyces osmophilus</name>
    <dbReference type="NCBI Taxonomy" id="2545709"/>
    <lineage>
        <taxon>Eukaryota</taxon>
        <taxon>Fungi</taxon>
        <taxon>Dikarya</taxon>
        <taxon>Ascomycota</taxon>
        <taxon>Taphrinomycotina</taxon>
        <taxon>Schizosaccharomycetes</taxon>
        <taxon>Schizosaccharomycetales</taxon>
        <taxon>Schizosaccharomycetaceae</taxon>
        <taxon>Schizosaccharomyces</taxon>
    </lineage>
</organism>
<dbReference type="GeneID" id="80877382"/>
<keyword evidence="2 4" id="KW-0689">Ribosomal protein</keyword>
<name>A0AAF0AW99_9SCHI</name>
<keyword evidence="3" id="KW-0687">Ribonucleoprotein</keyword>
<keyword evidence="5" id="KW-1185">Reference proteome</keyword>
<protein>
    <submittedName>
        <fullName evidence="4">Mitochondrial ribosomal protein subunit L13</fullName>
    </submittedName>
</protein>
<reference evidence="4 5" key="1">
    <citation type="journal article" date="2023" name="G3 (Bethesda)">
        <title>A high-quality reference genome for the fission yeast Schizosaccharomyces osmophilus.</title>
        <authorList>
            <person name="Jia G.S."/>
            <person name="Zhang W.C."/>
            <person name="Liang Y."/>
            <person name="Liu X.H."/>
            <person name="Rhind N."/>
            <person name="Pidoux A."/>
            <person name="Brysch-Herzberg M."/>
            <person name="Du L.L."/>
        </authorList>
    </citation>
    <scope>NUCLEOTIDE SEQUENCE [LARGE SCALE GENOMIC DNA]</scope>
    <source>
        <strain evidence="4 5">CBS 15793</strain>
    </source>
</reference>
<comment type="similarity">
    <text evidence="1">Belongs to the universal ribosomal protein uL13 family.</text>
</comment>
<dbReference type="InterPro" id="IPR005822">
    <property type="entry name" value="Ribosomal_uL13"/>
</dbReference>
<evidence type="ECO:0000313" key="4">
    <source>
        <dbReference type="EMBL" id="WBW73308.1"/>
    </source>
</evidence>
<evidence type="ECO:0000256" key="1">
    <source>
        <dbReference type="ARBA" id="ARBA00006227"/>
    </source>
</evidence>
<dbReference type="NCBIfam" id="TIGR01066">
    <property type="entry name" value="rplM_bact"/>
    <property type="match status" value="1"/>
</dbReference>
<dbReference type="PIRSF" id="PIRSF002181">
    <property type="entry name" value="Ribosomal_L13"/>
    <property type="match status" value="1"/>
</dbReference>
<dbReference type="CDD" id="cd00392">
    <property type="entry name" value="Ribosomal_L13"/>
    <property type="match status" value="1"/>
</dbReference>
<sequence length="155" mass="17741">MSTLNGQTALAYAKVWHHVSAKGIPLGRLASNIAITLMGKHKPIYHPAADCGDVVVVTDCENVRISGRKLEQHKYYSHSGRPGNLKEWTMEEMVKKKGYRELLRRAVGGMLPKNRLWDMRMNRLHIYDGPAHPYKANIFRRHNSPILSEIEKLKE</sequence>
<accession>A0AAF0AW99</accession>
<evidence type="ECO:0000256" key="3">
    <source>
        <dbReference type="ARBA" id="ARBA00023274"/>
    </source>
</evidence>
<dbReference type="RefSeq" id="XP_056037551.1">
    <property type="nucleotide sequence ID" value="XM_056182693.1"/>
</dbReference>
<dbReference type="PANTHER" id="PTHR11545">
    <property type="entry name" value="RIBOSOMAL PROTEIN L13"/>
    <property type="match status" value="1"/>
</dbReference>
<gene>
    <name evidence="4" type="primary">mrpl23</name>
    <name evidence="4" type="ORF">SOMG_03906</name>
</gene>
<evidence type="ECO:0000256" key="2">
    <source>
        <dbReference type="ARBA" id="ARBA00022980"/>
    </source>
</evidence>
<dbReference type="GO" id="GO:0003735">
    <property type="term" value="F:structural constituent of ribosome"/>
    <property type="evidence" value="ECO:0007669"/>
    <property type="project" value="InterPro"/>
</dbReference>
<dbReference type="PANTHER" id="PTHR11545:SF2">
    <property type="entry name" value="LARGE RIBOSOMAL SUBUNIT PROTEIN UL13M"/>
    <property type="match status" value="1"/>
</dbReference>
<evidence type="ECO:0000313" key="5">
    <source>
        <dbReference type="Proteomes" id="UP001212411"/>
    </source>
</evidence>